<comment type="caution">
    <text evidence="2">The sequence shown here is derived from an EMBL/GenBank/DDBJ whole genome shotgun (WGS) entry which is preliminary data.</text>
</comment>
<protein>
    <submittedName>
        <fullName evidence="2">Uncharacterized protein</fullName>
    </submittedName>
</protein>
<keyword evidence="3" id="KW-1185">Reference proteome</keyword>
<accession>A0AAN6ZAK4</accession>
<evidence type="ECO:0000256" key="1">
    <source>
        <dbReference type="SAM" id="MobiDB-lite"/>
    </source>
</evidence>
<feature type="region of interest" description="Disordered" evidence="1">
    <location>
        <begin position="194"/>
        <end position="220"/>
    </location>
</feature>
<dbReference type="Proteomes" id="UP001304895">
    <property type="component" value="Unassembled WGS sequence"/>
</dbReference>
<dbReference type="EMBL" id="MU853429">
    <property type="protein sequence ID" value="KAK4130941.1"/>
    <property type="molecule type" value="Genomic_DNA"/>
</dbReference>
<evidence type="ECO:0000313" key="2">
    <source>
        <dbReference type="EMBL" id="KAK4130941.1"/>
    </source>
</evidence>
<feature type="compositionally biased region" description="Polar residues" evidence="1">
    <location>
        <begin position="37"/>
        <end position="51"/>
    </location>
</feature>
<gene>
    <name evidence="2" type="ORF">BT67DRAFT_458330</name>
</gene>
<reference evidence="2" key="1">
    <citation type="journal article" date="2023" name="Mol. Phylogenet. Evol.">
        <title>Genome-scale phylogeny and comparative genomics of the fungal order Sordariales.</title>
        <authorList>
            <person name="Hensen N."/>
            <person name="Bonometti L."/>
            <person name="Westerberg I."/>
            <person name="Brannstrom I.O."/>
            <person name="Guillou S."/>
            <person name="Cros-Aarteil S."/>
            <person name="Calhoun S."/>
            <person name="Haridas S."/>
            <person name="Kuo A."/>
            <person name="Mondo S."/>
            <person name="Pangilinan J."/>
            <person name="Riley R."/>
            <person name="LaButti K."/>
            <person name="Andreopoulos B."/>
            <person name="Lipzen A."/>
            <person name="Chen C."/>
            <person name="Yan M."/>
            <person name="Daum C."/>
            <person name="Ng V."/>
            <person name="Clum A."/>
            <person name="Steindorff A."/>
            <person name="Ohm R.A."/>
            <person name="Martin F."/>
            <person name="Silar P."/>
            <person name="Natvig D.O."/>
            <person name="Lalanne C."/>
            <person name="Gautier V."/>
            <person name="Ament-Velasquez S.L."/>
            <person name="Kruys A."/>
            <person name="Hutchinson M.I."/>
            <person name="Powell A.J."/>
            <person name="Barry K."/>
            <person name="Miller A.N."/>
            <person name="Grigoriev I.V."/>
            <person name="Debuchy R."/>
            <person name="Gladieux P."/>
            <person name="Hiltunen Thoren M."/>
            <person name="Johannesson H."/>
        </authorList>
    </citation>
    <scope>NUCLEOTIDE SEQUENCE</scope>
    <source>
        <strain evidence="2">CBS 123565</strain>
    </source>
</reference>
<proteinExistence type="predicted"/>
<feature type="region of interest" description="Disordered" evidence="1">
    <location>
        <begin position="1"/>
        <end position="57"/>
    </location>
</feature>
<dbReference type="AlphaFoldDB" id="A0AAN6ZAK4"/>
<sequence length="220" mass="23568">MTGNPAGASSNNNAKSPTPGPLFLLAERDSLRMPGQRTASTDESGSTTRSSLAPGVAGHDKKCFQAETAILEPLNRIIVPAVVGLLLWKQSATPLFNWSRQVVYGGQTIAELSAVRDSAEPLAMCTQSRPRTRSSASACQTRAAIGHGPAPKWRRHGSRVATPRDRVMCAASPAERRRQSPTHDAMIRNFRWAKRSGPGSRTGFPGSGRSASVAAKWHTE</sequence>
<name>A0AAN6ZAK4_9PEZI</name>
<evidence type="ECO:0000313" key="3">
    <source>
        <dbReference type="Proteomes" id="UP001304895"/>
    </source>
</evidence>
<feature type="compositionally biased region" description="Low complexity" evidence="1">
    <location>
        <begin position="1"/>
        <end position="17"/>
    </location>
</feature>
<organism evidence="2 3">
    <name type="scientific">Trichocladium antarcticum</name>
    <dbReference type="NCBI Taxonomy" id="1450529"/>
    <lineage>
        <taxon>Eukaryota</taxon>
        <taxon>Fungi</taxon>
        <taxon>Dikarya</taxon>
        <taxon>Ascomycota</taxon>
        <taxon>Pezizomycotina</taxon>
        <taxon>Sordariomycetes</taxon>
        <taxon>Sordariomycetidae</taxon>
        <taxon>Sordariales</taxon>
        <taxon>Chaetomiaceae</taxon>
        <taxon>Trichocladium</taxon>
    </lineage>
</organism>
<reference evidence="2" key="2">
    <citation type="submission" date="2023-05" db="EMBL/GenBank/DDBJ databases">
        <authorList>
            <consortium name="Lawrence Berkeley National Laboratory"/>
            <person name="Steindorff A."/>
            <person name="Hensen N."/>
            <person name="Bonometti L."/>
            <person name="Westerberg I."/>
            <person name="Brannstrom I.O."/>
            <person name="Guillou S."/>
            <person name="Cros-Aarteil S."/>
            <person name="Calhoun S."/>
            <person name="Haridas S."/>
            <person name="Kuo A."/>
            <person name="Mondo S."/>
            <person name="Pangilinan J."/>
            <person name="Riley R."/>
            <person name="Labutti K."/>
            <person name="Andreopoulos B."/>
            <person name="Lipzen A."/>
            <person name="Chen C."/>
            <person name="Yanf M."/>
            <person name="Daum C."/>
            <person name="Ng V."/>
            <person name="Clum A."/>
            <person name="Ohm R."/>
            <person name="Martin F."/>
            <person name="Silar P."/>
            <person name="Natvig D."/>
            <person name="Lalanne C."/>
            <person name="Gautier V."/>
            <person name="Ament-Velasquez S.L."/>
            <person name="Kruys A."/>
            <person name="Hutchinson M.I."/>
            <person name="Powell A.J."/>
            <person name="Barry K."/>
            <person name="Miller A.N."/>
            <person name="Grigoriev I.V."/>
            <person name="Debuchy R."/>
            <person name="Gladieux P."/>
            <person name="Thoren M.H."/>
            <person name="Johannesson H."/>
        </authorList>
    </citation>
    <scope>NUCLEOTIDE SEQUENCE</scope>
    <source>
        <strain evidence="2">CBS 123565</strain>
    </source>
</reference>